<dbReference type="Proteomes" id="UP000092612">
    <property type="component" value="Unassembled WGS sequence"/>
</dbReference>
<reference evidence="2" key="1">
    <citation type="submission" date="2016-02" db="EMBL/GenBank/DDBJ databases">
        <title>Paenibacillus sp. LPB0068, isolated from Crassostrea gigas.</title>
        <authorList>
            <person name="Shin S.-K."/>
            <person name="Yi H."/>
        </authorList>
    </citation>
    <scope>NUCLEOTIDE SEQUENCE [LARGE SCALE GENOMIC DNA]</scope>
    <source>
        <strain evidence="2">KCTC 23969</strain>
    </source>
</reference>
<protein>
    <recommendedName>
        <fullName evidence="3">Glycine dehydrogenase</fullName>
    </recommendedName>
</protein>
<evidence type="ECO:0000313" key="2">
    <source>
        <dbReference type="Proteomes" id="UP000092612"/>
    </source>
</evidence>
<dbReference type="STRING" id="996801.BW723_04925"/>
<sequence length="87" mass="10214">MFKKFILTCDEATTICDKNQYGEATFLEKVKLNLHFLSCKICFKYTKQNMKLTKIYKSHAKSCKSLKHCMSEEDKLALKEQLKNIKV</sequence>
<name>A0A1B8TUZ6_9FLAO</name>
<evidence type="ECO:0008006" key="3">
    <source>
        <dbReference type="Google" id="ProtNLM"/>
    </source>
</evidence>
<dbReference type="EMBL" id="LSFL01000035">
    <property type="protein sequence ID" value="OBY63305.1"/>
    <property type="molecule type" value="Genomic_DNA"/>
</dbReference>
<gene>
    <name evidence="1" type="ORF">LPB301_10785</name>
</gene>
<keyword evidence="2" id="KW-1185">Reference proteome</keyword>
<dbReference type="RefSeq" id="WP_068361459.1">
    <property type="nucleotide sequence ID" value="NZ_CP019337.1"/>
</dbReference>
<dbReference type="AlphaFoldDB" id="A0A1B8TUZ6"/>
<dbReference type="OrthoDB" id="1262821at2"/>
<comment type="caution">
    <text evidence="1">The sequence shown here is derived from an EMBL/GenBank/DDBJ whole genome shotgun (WGS) entry which is preliminary data.</text>
</comment>
<organism evidence="1 2">
    <name type="scientific">Polaribacter reichenbachii</name>
    <dbReference type="NCBI Taxonomy" id="996801"/>
    <lineage>
        <taxon>Bacteria</taxon>
        <taxon>Pseudomonadati</taxon>
        <taxon>Bacteroidota</taxon>
        <taxon>Flavobacteriia</taxon>
        <taxon>Flavobacteriales</taxon>
        <taxon>Flavobacteriaceae</taxon>
    </lineage>
</organism>
<proteinExistence type="predicted"/>
<accession>A0A1B8TUZ6</accession>
<dbReference type="KEGG" id="prn:BW723_04925"/>
<evidence type="ECO:0000313" key="1">
    <source>
        <dbReference type="EMBL" id="OBY63305.1"/>
    </source>
</evidence>